<evidence type="ECO:0000256" key="2">
    <source>
        <dbReference type="ARBA" id="ARBA00007277"/>
    </source>
</evidence>
<gene>
    <name evidence="9" type="ORF">PhCBS80983_g03311</name>
</gene>
<dbReference type="GO" id="GO:0046475">
    <property type="term" value="P:glycerophospholipid catabolic process"/>
    <property type="evidence" value="ECO:0007669"/>
    <property type="project" value="TreeGrafter"/>
</dbReference>
<organism evidence="9 10">
    <name type="scientific">Powellomyces hirtus</name>
    <dbReference type="NCBI Taxonomy" id="109895"/>
    <lineage>
        <taxon>Eukaryota</taxon>
        <taxon>Fungi</taxon>
        <taxon>Fungi incertae sedis</taxon>
        <taxon>Chytridiomycota</taxon>
        <taxon>Chytridiomycota incertae sedis</taxon>
        <taxon>Chytridiomycetes</taxon>
        <taxon>Spizellomycetales</taxon>
        <taxon>Powellomycetaceae</taxon>
        <taxon>Powellomyces</taxon>
    </lineage>
</organism>
<evidence type="ECO:0000256" key="5">
    <source>
        <dbReference type="ARBA" id="ARBA00022989"/>
    </source>
</evidence>
<feature type="domain" description="GP-PDE" evidence="8">
    <location>
        <begin position="15"/>
        <end position="267"/>
    </location>
</feature>
<dbReference type="EMBL" id="QEAQ01000040">
    <property type="protein sequence ID" value="TPX58192.1"/>
    <property type="molecule type" value="Genomic_DNA"/>
</dbReference>
<accession>A0A507E322</accession>
<evidence type="ECO:0000256" key="7">
    <source>
        <dbReference type="ARBA" id="ARBA00023136"/>
    </source>
</evidence>
<evidence type="ECO:0000259" key="8">
    <source>
        <dbReference type="PROSITE" id="PS51704"/>
    </source>
</evidence>
<protein>
    <recommendedName>
        <fullName evidence="8">GP-PDE domain-containing protein</fullName>
    </recommendedName>
</protein>
<keyword evidence="3" id="KW-0812">Transmembrane</keyword>
<proteinExistence type="inferred from homology"/>
<dbReference type="GO" id="GO:0034479">
    <property type="term" value="F:phosphatidylglycerol phospholipase C activity"/>
    <property type="evidence" value="ECO:0007669"/>
    <property type="project" value="TreeGrafter"/>
</dbReference>
<evidence type="ECO:0000313" key="10">
    <source>
        <dbReference type="Proteomes" id="UP000318582"/>
    </source>
</evidence>
<dbReference type="STRING" id="109895.A0A507E322"/>
<keyword evidence="10" id="KW-1185">Reference proteome</keyword>
<dbReference type="AlphaFoldDB" id="A0A507E322"/>
<dbReference type="SUPFAM" id="SSF51695">
    <property type="entry name" value="PLC-like phosphodiesterases"/>
    <property type="match status" value="1"/>
</dbReference>
<dbReference type="PROSITE" id="PS51704">
    <property type="entry name" value="GP_PDE"/>
    <property type="match status" value="1"/>
</dbReference>
<sequence length="288" mass="33139">MTTSIQKSRGLRFKYRLMSHRGGSLEHVENTLPGFRYSAKVLRVDLLELDVYETKDGEVVIFHDMDMGRLCGLPGKKIKDFDYDDLPKLLIPAHLQDDMEVANDPASTKISLLTELFDEFPQYPMQIDVKRGSKELITRVGTLIRLYGRQKQTVWGSFHDPHNEWCRTLFTDIPHFFTIKRLFASLLMYAVGMLRVMEFHEHALIMPNWKWIMWPGFARALNRRGVPVIVFGMPGGGVNTQEGWEAARVFGANGICTDRPTALKEWLETHPLKKVSEADVEDEKSKEI</sequence>
<evidence type="ECO:0000313" key="9">
    <source>
        <dbReference type="EMBL" id="TPX58192.1"/>
    </source>
</evidence>
<evidence type="ECO:0000256" key="3">
    <source>
        <dbReference type="ARBA" id="ARBA00022692"/>
    </source>
</evidence>
<reference evidence="9 10" key="1">
    <citation type="journal article" date="2019" name="Sci. Rep.">
        <title>Comparative genomics of chytrid fungi reveal insights into the obligate biotrophic and pathogenic lifestyle of Synchytrium endobioticum.</title>
        <authorList>
            <person name="van de Vossenberg B.T.L.H."/>
            <person name="Warris S."/>
            <person name="Nguyen H.D.T."/>
            <person name="van Gent-Pelzer M.P.E."/>
            <person name="Joly D.L."/>
            <person name="van de Geest H.C."/>
            <person name="Bonants P.J.M."/>
            <person name="Smith D.S."/>
            <person name="Levesque C.A."/>
            <person name="van der Lee T.A.J."/>
        </authorList>
    </citation>
    <scope>NUCLEOTIDE SEQUENCE [LARGE SCALE GENOMIC DNA]</scope>
    <source>
        <strain evidence="9 10">CBS 809.83</strain>
    </source>
</reference>
<comment type="subcellular location">
    <subcellularLocation>
        <location evidence="1">Membrane</location>
    </subcellularLocation>
</comment>
<keyword evidence="5" id="KW-1133">Transmembrane helix</keyword>
<evidence type="ECO:0000256" key="6">
    <source>
        <dbReference type="ARBA" id="ARBA00023098"/>
    </source>
</evidence>
<dbReference type="InterPro" id="IPR052271">
    <property type="entry name" value="GDPD-Related"/>
</dbReference>
<dbReference type="PANTHER" id="PTHR42758:SF2">
    <property type="entry name" value="PHOSPHATIDYLGLYCEROL PHOSPHOLIPASE C"/>
    <property type="match status" value="1"/>
</dbReference>
<dbReference type="Proteomes" id="UP000318582">
    <property type="component" value="Unassembled WGS sequence"/>
</dbReference>
<dbReference type="InterPro" id="IPR030395">
    <property type="entry name" value="GP_PDE_dom"/>
</dbReference>
<keyword evidence="4" id="KW-0378">Hydrolase</keyword>
<dbReference type="Gene3D" id="3.20.20.190">
    <property type="entry name" value="Phosphatidylinositol (PI) phosphodiesterase"/>
    <property type="match status" value="1"/>
</dbReference>
<keyword evidence="7" id="KW-0472">Membrane</keyword>
<dbReference type="InterPro" id="IPR017946">
    <property type="entry name" value="PLC-like_Pdiesterase_TIM-brl"/>
</dbReference>
<comment type="similarity">
    <text evidence="2">Belongs to the glycerophosphoryl diester phosphodiesterase family.</text>
</comment>
<name>A0A507E322_9FUNG</name>
<dbReference type="GO" id="GO:0016020">
    <property type="term" value="C:membrane"/>
    <property type="evidence" value="ECO:0007669"/>
    <property type="project" value="UniProtKB-SubCell"/>
</dbReference>
<comment type="caution">
    <text evidence="9">The sequence shown here is derived from an EMBL/GenBank/DDBJ whole genome shotgun (WGS) entry which is preliminary data.</text>
</comment>
<keyword evidence="6" id="KW-0443">Lipid metabolism</keyword>
<evidence type="ECO:0000256" key="4">
    <source>
        <dbReference type="ARBA" id="ARBA00022801"/>
    </source>
</evidence>
<dbReference type="PANTHER" id="PTHR42758">
    <property type="entry name" value="PHOSPHATIDYLGLYCEROL PHOSPHOLIPASE C"/>
    <property type="match status" value="1"/>
</dbReference>
<dbReference type="Pfam" id="PF03009">
    <property type="entry name" value="GDPD"/>
    <property type="match status" value="1"/>
</dbReference>
<dbReference type="GO" id="GO:0005737">
    <property type="term" value="C:cytoplasm"/>
    <property type="evidence" value="ECO:0007669"/>
    <property type="project" value="UniProtKB-ARBA"/>
</dbReference>
<evidence type="ECO:0000256" key="1">
    <source>
        <dbReference type="ARBA" id="ARBA00004370"/>
    </source>
</evidence>